<protein>
    <submittedName>
        <fullName evidence="2">ABC transporter substrate-binding protein</fullName>
    </submittedName>
</protein>
<dbReference type="Gene3D" id="3.90.76.10">
    <property type="entry name" value="Dipeptide-binding Protein, Domain 1"/>
    <property type="match status" value="1"/>
</dbReference>
<dbReference type="InterPro" id="IPR000914">
    <property type="entry name" value="SBP_5_dom"/>
</dbReference>
<dbReference type="GO" id="GO:0043190">
    <property type="term" value="C:ATP-binding cassette (ABC) transporter complex"/>
    <property type="evidence" value="ECO:0007669"/>
    <property type="project" value="InterPro"/>
</dbReference>
<organism evidence="2 3">
    <name type="scientific">Streptomyces hainanensis</name>
    <dbReference type="NCBI Taxonomy" id="402648"/>
    <lineage>
        <taxon>Bacteria</taxon>
        <taxon>Bacillati</taxon>
        <taxon>Actinomycetota</taxon>
        <taxon>Actinomycetes</taxon>
        <taxon>Kitasatosporales</taxon>
        <taxon>Streptomycetaceae</taxon>
        <taxon>Streptomyces</taxon>
    </lineage>
</organism>
<dbReference type="InterPro" id="IPR039424">
    <property type="entry name" value="SBP_5"/>
</dbReference>
<dbReference type="InterPro" id="IPR030678">
    <property type="entry name" value="Peptide/Ni-bd"/>
</dbReference>
<dbReference type="PANTHER" id="PTHR30290">
    <property type="entry name" value="PERIPLASMIC BINDING COMPONENT OF ABC TRANSPORTER"/>
    <property type="match status" value="1"/>
</dbReference>
<comment type="caution">
    <text evidence="2">The sequence shown here is derived from an EMBL/GenBank/DDBJ whole genome shotgun (WGS) entry which is preliminary data.</text>
</comment>
<evidence type="ECO:0000259" key="1">
    <source>
        <dbReference type="Pfam" id="PF00496"/>
    </source>
</evidence>
<dbReference type="EMBL" id="SMKI01000030">
    <property type="protein sequence ID" value="TDC78582.1"/>
    <property type="molecule type" value="Genomic_DNA"/>
</dbReference>
<dbReference type="OrthoDB" id="9764591at2"/>
<dbReference type="GO" id="GO:0015833">
    <property type="term" value="P:peptide transport"/>
    <property type="evidence" value="ECO:0007669"/>
    <property type="project" value="TreeGrafter"/>
</dbReference>
<keyword evidence="3" id="KW-1185">Reference proteome</keyword>
<dbReference type="PROSITE" id="PS51257">
    <property type="entry name" value="PROKAR_LIPOPROTEIN"/>
    <property type="match status" value="1"/>
</dbReference>
<accession>A0A4R4TT10</accession>
<evidence type="ECO:0000313" key="3">
    <source>
        <dbReference type="Proteomes" id="UP000295345"/>
    </source>
</evidence>
<dbReference type="SUPFAM" id="SSF53850">
    <property type="entry name" value="Periplasmic binding protein-like II"/>
    <property type="match status" value="1"/>
</dbReference>
<gene>
    <name evidence="2" type="ORF">E1283_04740</name>
</gene>
<dbReference type="CDD" id="cd08509">
    <property type="entry name" value="PBP2_TmCBP_oligosaccharides_like"/>
    <property type="match status" value="1"/>
</dbReference>
<reference evidence="2 3" key="1">
    <citation type="submission" date="2019-03" db="EMBL/GenBank/DDBJ databases">
        <title>Draft genome sequences of novel Actinobacteria.</title>
        <authorList>
            <person name="Sahin N."/>
            <person name="Ay H."/>
            <person name="Saygin H."/>
        </authorList>
    </citation>
    <scope>NUCLEOTIDE SEQUENCE [LARGE SCALE GENOMIC DNA]</scope>
    <source>
        <strain evidence="2 3">DSM 41900</strain>
    </source>
</reference>
<dbReference type="AlphaFoldDB" id="A0A4R4TT10"/>
<dbReference type="PIRSF" id="PIRSF002741">
    <property type="entry name" value="MppA"/>
    <property type="match status" value="1"/>
</dbReference>
<dbReference type="Gene3D" id="3.40.190.10">
    <property type="entry name" value="Periplasmic binding protein-like II"/>
    <property type="match status" value="1"/>
</dbReference>
<sequence>MSLHVRWRRARTAVIGAVSVGLLVAGCGGSNDGNSGSGPADTLVVYNGQSGDYVANFNPYAASGNIEGAGTIFEPLFFYNIARADDPAPRLGTDFAWNEDGTELTINLREGVTWSDGEDFTADDVKFTFDMIAGNEAMNTVGFAGETEVVSPTQVRVTFENPAFMDATQILGKVWIVPEHIWSSVADPSTDPMTEPVGTGPFTVGEFRPQAFTLTANADYWDGEPSLQNVQYRSLSGNQAAADSLAAGDIDFNTGPVPDIANIERNYQGYKALTVNVFPVVLSTCSNAELGCEGPQTDPAVRRAIYYAMDRTQINELAFQGLAGEISPGFALPERDAAYVSAELTDRTAPATADANQVEQILEGAGWSRGGDGIYEKDGERLEMSVTVVTGWNDYVTTLNTMAEQLSGVGIQLNVNQVAFQEMSDSRVNGTYQLMIDSFSPGATADPYWNYNYFFTTGNTAEVGSPANPNYARYSNPDVDDAVAQLGQMDPTDLEARQPLYDQIQAQIEQDMPYIPVLANATVSEYNADKFSGWPTEVDLYAFPAIWQKPDQAEIFRNLEPNGE</sequence>
<dbReference type="Pfam" id="PF00496">
    <property type="entry name" value="SBP_bac_5"/>
    <property type="match status" value="1"/>
</dbReference>
<proteinExistence type="predicted"/>
<name>A0A4R4TT10_9ACTN</name>
<dbReference type="GO" id="GO:1904680">
    <property type="term" value="F:peptide transmembrane transporter activity"/>
    <property type="evidence" value="ECO:0007669"/>
    <property type="project" value="TreeGrafter"/>
</dbReference>
<evidence type="ECO:0000313" key="2">
    <source>
        <dbReference type="EMBL" id="TDC78582.1"/>
    </source>
</evidence>
<dbReference type="Gene3D" id="3.10.105.10">
    <property type="entry name" value="Dipeptide-binding Protein, Domain 3"/>
    <property type="match status" value="1"/>
</dbReference>
<feature type="domain" description="Solute-binding protein family 5" evidence="1">
    <location>
        <begin position="87"/>
        <end position="460"/>
    </location>
</feature>
<dbReference type="Proteomes" id="UP000295345">
    <property type="component" value="Unassembled WGS sequence"/>
</dbReference>
<dbReference type="GO" id="GO:0042597">
    <property type="term" value="C:periplasmic space"/>
    <property type="evidence" value="ECO:0007669"/>
    <property type="project" value="UniProtKB-ARBA"/>
</dbReference>